<keyword evidence="3" id="KW-1185">Reference proteome</keyword>
<dbReference type="EMBL" id="MAGO01000019">
    <property type="protein sequence ID" value="OCC14156.1"/>
    <property type="molecule type" value="Genomic_DNA"/>
</dbReference>
<dbReference type="AlphaFoldDB" id="A0A1B9F2K0"/>
<comment type="caution">
    <text evidence="2">The sequence shown here is derived from an EMBL/GenBank/DDBJ whole genome shotgun (WGS) entry which is preliminary data.</text>
</comment>
<dbReference type="PANTHER" id="PTHR43174">
    <property type="entry name" value="UDP-N-ACETYLGLUCOSAMINE 2-EPIMERASE"/>
    <property type="match status" value="1"/>
</dbReference>
<protein>
    <submittedName>
        <fullName evidence="2">UDP-N-acetylglucosamine 2-epimerase</fullName>
    </submittedName>
</protein>
<dbReference type="GO" id="GO:0004553">
    <property type="term" value="F:hydrolase activity, hydrolyzing O-glycosyl compounds"/>
    <property type="evidence" value="ECO:0007669"/>
    <property type="project" value="InterPro"/>
</dbReference>
<dbReference type="STRING" id="1156395.DBT_2441"/>
<feature type="domain" description="UDP-N-acetylglucosamine 2-epimerase" evidence="1">
    <location>
        <begin position="1"/>
        <end position="330"/>
    </location>
</feature>
<accession>A0A1B9F2K0</accession>
<dbReference type="InterPro" id="IPR003331">
    <property type="entry name" value="UDP_GlcNAc_Epimerase_2_dom"/>
</dbReference>
<dbReference type="GO" id="GO:0006047">
    <property type="term" value="P:UDP-N-acetylglucosamine metabolic process"/>
    <property type="evidence" value="ECO:0007669"/>
    <property type="project" value="InterPro"/>
</dbReference>
<dbReference type="Gene3D" id="3.40.50.2000">
    <property type="entry name" value="Glycogen Phosphorylase B"/>
    <property type="match status" value="2"/>
</dbReference>
<dbReference type="Pfam" id="PF02350">
    <property type="entry name" value="Epimerase_2"/>
    <property type="match status" value="1"/>
</dbReference>
<name>A0A1B9F2K0_9BACT</name>
<dbReference type="SUPFAM" id="SSF53756">
    <property type="entry name" value="UDP-Glycosyltransferase/glycogen phosphorylase"/>
    <property type="match status" value="1"/>
</dbReference>
<dbReference type="PATRIC" id="fig|1156395.6.peg.2484"/>
<evidence type="ECO:0000259" key="1">
    <source>
        <dbReference type="Pfam" id="PF02350"/>
    </source>
</evidence>
<organism evidence="2 3">
    <name type="scientific">Dissulfuribacter thermophilus</name>
    <dbReference type="NCBI Taxonomy" id="1156395"/>
    <lineage>
        <taxon>Bacteria</taxon>
        <taxon>Pseudomonadati</taxon>
        <taxon>Thermodesulfobacteriota</taxon>
        <taxon>Dissulfuribacteria</taxon>
        <taxon>Dissulfuribacterales</taxon>
        <taxon>Dissulfuribacteraceae</taxon>
        <taxon>Dissulfuribacter</taxon>
    </lineage>
</organism>
<evidence type="ECO:0000313" key="3">
    <source>
        <dbReference type="Proteomes" id="UP000093080"/>
    </source>
</evidence>
<reference evidence="2 3" key="1">
    <citation type="submission" date="2016-06" db="EMBL/GenBank/DDBJ databases">
        <title>Respiratory ammonification of nitrate coupled to the oxidation of elemental sulfur in deep-sea autotrophic thermophilic bacteria.</title>
        <authorList>
            <person name="Slobodkina G.B."/>
            <person name="Mardanov A.V."/>
            <person name="Ravin N.V."/>
            <person name="Frolova A.A."/>
            <person name="Viryasiv M.B."/>
            <person name="Chernyh N.A."/>
            <person name="Bonch-Osmolovskaya E.A."/>
            <person name="Slobodkin A.I."/>
        </authorList>
    </citation>
    <scope>NUCLEOTIDE SEQUENCE [LARGE SCALE GENOMIC DNA]</scope>
    <source>
        <strain evidence="2 3">S69</strain>
    </source>
</reference>
<proteinExistence type="predicted"/>
<dbReference type="CDD" id="cd03786">
    <property type="entry name" value="GTB_UDP-GlcNAc_2-Epimerase"/>
    <property type="match status" value="1"/>
</dbReference>
<dbReference type="PANTHER" id="PTHR43174:SF3">
    <property type="entry name" value="UDP-N-ACETYLGLUCOSAMINE 2-EPIMERASE"/>
    <property type="match status" value="1"/>
</dbReference>
<dbReference type="Proteomes" id="UP000093080">
    <property type="component" value="Unassembled WGS sequence"/>
</dbReference>
<sequence length="348" mass="38441">MHLSPEFGLTYRVISRDFKIDKKVEMMLSSDTGVGVAKSIGVGIMGLADALVDLDPDIIVLLGDRFETFAAATSAMCLNIPIAHIHGGELTEGAIDDAIRHSITKMSHLHFTSTESYRRRVIQLGEDPSRVFNVGALGLDNLNRLNLLSRSQIEKELGWSFRDKNVLVTFHPVTLEPGKSTQYVRELLGALEELPELGIIFTAANADHDGMAINAMIRDFCFKYSNRAVFFANLGQLLYLSTLKHVDAVVGNSSSGIIEAPSLRTATINIGNRQKGRIKAESVIDCRPMKGSIKDAIVKVFSNEFKAVLNRVENPYGDGNTSARIMKILKEYPLNGILKKNFYDLNKI</sequence>
<dbReference type="NCBIfam" id="TIGR03568">
    <property type="entry name" value="NeuC_NnaA"/>
    <property type="match status" value="1"/>
</dbReference>
<evidence type="ECO:0000313" key="2">
    <source>
        <dbReference type="EMBL" id="OCC14156.1"/>
    </source>
</evidence>
<gene>
    <name evidence="2" type="ORF">DBT_2441</name>
</gene>
<dbReference type="InterPro" id="IPR020004">
    <property type="entry name" value="UDP-GlcNAc_Epase"/>
</dbReference>
<dbReference type="InterPro" id="IPR029767">
    <property type="entry name" value="WecB-like"/>
</dbReference>